<proteinExistence type="predicted"/>
<reference evidence="2" key="1">
    <citation type="submission" date="2022-11" db="UniProtKB">
        <authorList>
            <consortium name="WormBaseParasite"/>
        </authorList>
    </citation>
    <scope>IDENTIFICATION</scope>
</reference>
<keyword evidence="1" id="KW-1185">Reference proteome</keyword>
<dbReference type="WBParaSite" id="nRc.2.0.1.t24587-RA">
    <property type="protein sequence ID" value="nRc.2.0.1.t24587-RA"/>
    <property type="gene ID" value="nRc.2.0.1.g24587"/>
</dbReference>
<evidence type="ECO:0000313" key="1">
    <source>
        <dbReference type="Proteomes" id="UP000887565"/>
    </source>
</evidence>
<name>A0A915JG83_ROMCU</name>
<evidence type="ECO:0000313" key="2">
    <source>
        <dbReference type="WBParaSite" id="nRc.2.0.1.t24587-RA"/>
    </source>
</evidence>
<dbReference type="Proteomes" id="UP000887565">
    <property type="component" value="Unplaced"/>
</dbReference>
<accession>A0A915JG83</accession>
<organism evidence="1 2">
    <name type="scientific">Romanomermis culicivorax</name>
    <name type="common">Nematode worm</name>
    <dbReference type="NCBI Taxonomy" id="13658"/>
    <lineage>
        <taxon>Eukaryota</taxon>
        <taxon>Metazoa</taxon>
        <taxon>Ecdysozoa</taxon>
        <taxon>Nematoda</taxon>
        <taxon>Enoplea</taxon>
        <taxon>Dorylaimia</taxon>
        <taxon>Mermithida</taxon>
        <taxon>Mermithoidea</taxon>
        <taxon>Mermithidae</taxon>
        <taxon>Romanomermis</taxon>
    </lineage>
</organism>
<dbReference type="AlphaFoldDB" id="A0A915JG83"/>
<protein>
    <submittedName>
        <fullName evidence="2">Uncharacterized protein</fullName>
    </submittedName>
</protein>
<sequence length="235" mass="24538">MRCGRRSVVVVWKIGGGCGVIKIALGCGCGGKIAAGVGKIGARRRSTKNADAGSFSGCVCAWTIGVKTGVISCVKTVRGAGDFKTLNWSLDVGGGGASPLRQRCGCGDAGPAIIGSTSGSVAKKNFTRKNFQFKTKNPFSPNNTSISSLSVVVVFNSGQKSRTSATGSSFFDVSKLEIFNAAGDNLTSSNLETKSIFSKTSSFSSSKFRRLAKIRFSKIVRLMAGNFSNIDSRDS</sequence>